<feature type="non-terminal residue" evidence="2">
    <location>
        <position position="133"/>
    </location>
</feature>
<keyword evidence="3" id="KW-1185">Reference proteome</keyword>
<accession>A0ABN9C8T7</accession>
<proteinExistence type="predicted"/>
<reference evidence="2" key="1">
    <citation type="submission" date="2023-05" db="EMBL/GenBank/DDBJ databases">
        <authorList>
            <person name="Stuckert A."/>
        </authorList>
    </citation>
    <scope>NUCLEOTIDE SEQUENCE</scope>
</reference>
<gene>
    <name evidence="2" type="ORF">SPARVUS_LOCUS4554022</name>
</gene>
<keyword evidence="1" id="KW-1133">Transmembrane helix</keyword>
<keyword evidence="1" id="KW-0472">Membrane</keyword>
<feature type="transmembrane region" description="Helical" evidence="1">
    <location>
        <begin position="36"/>
        <end position="55"/>
    </location>
</feature>
<evidence type="ECO:0000313" key="3">
    <source>
        <dbReference type="Proteomes" id="UP001162483"/>
    </source>
</evidence>
<evidence type="ECO:0000256" key="1">
    <source>
        <dbReference type="SAM" id="Phobius"/>
    </source>
</evidence>
<protein>
    <submittedName>
        <fullName evidence="2">Uncharacterized protein</fullName>
    </submittedName>
</protein>
<feature type="non-terminal residue" evidence="2">
    <location>
        <position position="1"/>
    </location>
</feature>
<dbReference type="Proteomes" id="UP001162483">
    <property type="component" value="Unassembled WGS sequence"/>
</dbReference>
<sequence>YPHCHLRPRLSITRLQPVITPRRPVIFNDHQRERGLFCLLIVLLPVSSGTLLWMASSVLTVKNTHTPPPRKHSLHIVNPLIMLTPLCPVPLAQCQCFFFFSTDHCIGVTGDVSDTKSIPPVSECPPQSRYKSL</sequence>
<keyword evidence="1" id="KW-0812">Transmembrane</keyword>
<name>A0ABN9C8T7_9NEOB</name>
<dbReference type="EMBL" id="CATNWA010008574">
    <property type="protein sequence ID" value="CAI9556475.1"/>
    <property type="molecule type" value="Genomic_DNA"/>
</dbReference>
<comment type="caution">
    <text evidence="2">The sequence shown here is derived from an EMBL/GenBank/DDBJ whole genome shotgun (WGS) entry which is preliminary data.</text>
</comment>
<evidence type="ECO:0000313" key="2">
    <source>
        <dbReference type="EMBL" id="CAI9556475.1"/>
    </source>
</evidence>
<organism evidence="2 3">
    <name type="scientific">Staurois parvus</name>
    <dbReference type="NCBI Taxonomy" id="386267"/>
    <lineage>
        <taxon>Eukaryota</taxon>
        <taxon>Metazoa</taxon>
        <taxon>Chordata</taxon>
        <taxon>Craniata</taxon>
        <taxon>Vertebrata</taxon>
        <taxon>Euteleostomi</taxon>
        <taxon>Amphibia</taxon>
        <taxon>Batrachia</taxon>
        <taxon>Anura</taxon>
        <taxon>Neobatrachia</taxon>
        <taxon>Ranoidea</taxon>
        <taxon>Ranidae</taxon>
        <taxon>Staurois</taxon>
    </lineage>
</organism>